<sequence>MNVSGINIHVGNPMAQNSSTWSILNIFVTPIPPNPTNTQMHVSEGPESTPEISSKANPQSKFPLDFLLNPGLNPVVSQDPFGQSKQKTINILSGSQIWHLKESDERFESLPLVHEAKVTGPYHPSASKPRTAHASSSRGQMVDDDDESMSLNQSETNDDPRRDNFMVHEEGTQSNSELTKPQMPITQNMLEQFKVRQQRNQAFKVHNVVKCASQKEKKRWLKAEIPENVHGMRSAVHAHCLFLLKVRDNNFSSLPAPPSTEENEIAIQVDGHLGYVPEDVFIEPSSPVQSQGFQSYFKNELHRLGLK</sequence>
<evidence type="ECO:0000313" key="2">
    <source>
        <dbReference type="EMBL" id="MBW0485496.1"/>
    </source>
</evidence>
<dbReference type="AlphaFoldDB" id="A0A9Q3CMZ2"/>
<keyword evidence="3" id="KW-1185">Reference proteome</keyword>
<evidence type="ECO:0000256" key="1">
    <source>
        <dbReference type="SAM" id="MobiDB-lite"/>
    </source>
</evidence>
<proteinExistence type="predicted"/>
<dbReference type="EMBL" id="AVOT02008195">
    <property type="protein sequence ID" value="MBW0485496.1"/>
    <property type="molecule type" value="Genomic_DNA"/>
</dbReference>
<protein>
    <submittedName>
        <fullName evidence="2">Uncharacterized protein</fullName>
    </submittedName>
</protein>
<evidence type="ECO:0000313" key="3">
    <source>
        <dbReference type="Proteomes" id="UP000765509"/>
    </source>
</evidence>
<gene>
    <name evidence="2" type="ORF">O181_025211</name>
</gene>
<reference evidence="2" key="1">
    <citation type="submission" date="2021-03" db="EMBL/GenBank/DDBJ databases">
        <title>Draft genome sequence of rust myrtle Austropuccinia psidii MF-1, a brazilian biotype.</title>
        <authorList>
            <person name="Quecine M.C."/>
            <person name="Pachon D.M.R."/>
            <person name="Bonatelli M.L."/>
            <person name="Correr F.H."/>
            <person name="Franceschini L.M."/>
            <person name="Leite T.F."/>
            <person name="Margarido G.R.A."/>
            <person name="Almeida C.A."/>
            <person name="Ferrarezi J.A."/>
            <person name="Labate C.A."/>
        </authorList>
    </citation>
    <scope>NUCLEOTIDE SEQUENCE</scope>
    <source>
        <strain evidence="2">MF-1</strain>
    </source>
</reference>
<feature type="compositionally biased region" description="Polar residues" evidence="1">
    <location>
        <begin position="172"/>
        <end position="181"/>
    </location>
</feature>
<feature type="compositionally biased region" description="Basic and acidic residues" evidence="1">
    <location>
        <begin position="158"/>
        <end position="171"/>
    </location>
</feature>
<comment type="caution">
    <text evidence="2">The sequence shown here is derived from an EMBL/GenBank/DDBJ whole genome shotgun (WGS) entry which is preliminary data.</text>
</comment>
<name>A0A9Q3CMZ2_9BASI</name>
<feature type="region of interest" description="Disordered" evidence="1">
    <location>
        <begin position="119"/>
        <end position="181"/>
    </location>
</feature>
<accession>A0A9Q3CMZ2</accession>
<dbReference type="Proteomes" id="UP000765509">
    <property type="component" value="Unassembled WGS sequence"/>
</dbReference>
<organism evidence="2 3">
    <name type="scientific">Austropuccinia psidii MF-1</name>
    <dbReference type="NCBI Taxonomy" id="1389203"/>
    <lineage>
        <taxon>Eukaryota</taxon>
        <taxon>Fungi</taxon>
        <taxon>Dikarya</taxon>
        <taxon>Basidiomycota</taxon>
        <taxon>Pucciniomycotina</taxon>
        <taxon>Pucciniomycetes</taxon>
        <taxon>Pucciniales</taxon>
        <taxon>Sphaerophragmiaceae</taxon>
        <taxon>Austropuccinia</taxon>
    </lineage>
</organism>